<reference evidence="1 2" key="1">
    <citation type="submission" date="2017-06" db="EMBL/GenBank/DDBJ databases">
        <title>Description of Avrilella dinanensis gen. nov. sp. nov.</title>
        <authorList>
            <person name="Leyer C."/>
            <person name="Sassi M."/>
            <person name="Minet J."/>
            <person name="Kayal S."/>
            <person name="Cattoir V."/>
        </authorList>
    </citation>
    <scope>NUCLEOTIDE SEQUENCE [LARGE SCALE GENOMIC DNA]</scope>
    <source>
        <strain evidence="1 2">UR159</strain>
    </source>
</reference>
<proteinExistence type="predicted"/>
<gene>
    <name evidence="1" type="ORF">CDL10_04065</name>
</gene>
<dbReference type="AlphaFoldDB" id="A0A2M9R4K0"/>
<evidence type="ECO:0000313" key="2">
    <source>
        <dbReference type="Proteomes" id="UP000231960"/>
    </source>
</evidence>
<dbReference type="RefSeq" id="WP_100677357.1">
    <property type="nucleotide sequence ID" value="NZ_NIPO01000001.1"/>
</dbReference>
<dbReference type="Proteomes" id="UP000231960">
    <property type="component" value="Unassembled WGS sequence"/>
</dbReference>
<evidence type="ECO:0000313" key="1">
    <source>
        <dbReference type="EMBL" id="PJR03789.1"/>
    </source>
</evidence>
<evidence type="ECO:0008006" key="3">
    <source>
        <dbReference type="Google" id="ProtNLM"/>
    </source>
</evidence>
<dbReference type="OrthoDB" id="964294at2"/>
<comment type="caution">
    <text evidence="1">The sequence shown here is derived from an EMBL/GenBank/DDBJ whole genome shotgun (WGS) entry which is preliminary data.</text>
</comment>
<name>A0A2M9R4K0_9FLAO</name>
<sequence length="76" mass="8989">MKAIREIVKVKNRQIVINLPDDFDAEEVEVIVLKTIENEIPQWHINEVRERTSEYLKNPDIALDFDEAIKDIENEL</sequence>
<organism evidence="1 2">
    <name type="scientific">Avrilella dinanensis</name>
    <dbReference type="NCBI Taxonomy" id="2008672"/>
    <lineage>
        <taxon>Bacteria</taxon>
        <taxon>Pseudomonadati</taxon>
        <taxon>Bacteroidota</taxon>
        <taxon>Flavobacteriia</taxon>
        <taxon>Flavobacteriales</taxon>
        <taxon>Flavobacteriaceae</taxon>
        <taxon>Avrilella</taxon>
    </lineage>
</organism>
<dbReference type="EMBL" id="NIPO01000001">
    <property type="protein sequence ID" value="PJR03789.1"/>
    <property type="molecule type" value="Genomic_DNA"/>
</dbReference>
<keyword evidence="2" id="KW-1185">Reference proteome</keyword>
<protein>
    <recommendedName>
        <fullName evidence="3">Addiction module protein</fullName>
    </recommendedName>
</protein>
<accession>A0A2M9R4K0</accession>